<dbReference type="EMBL" id="JAACJJ010000015">
    <property type="protein sequence ID" value="KAF5324980.1"/>
    <property type="molecule type" value="Genomic_DNA"/>
</dbReference>
<sequence length="604" mass="64871">MSYPPGNPIHAPIGRSVSPNPYGYSAPVARPVSRGPSPQPYGHPGAYGAPPTGYANPTPGYGNPNPSYSNPTPGYGNPSGGGYSNPNNAYAAPPTNYAAPVARPVSRGPPSPYQGYGGNPIGRSLSRGPSPAPPGAPQPGDIRKRPSTSNFQVEKRAKSPNPYGRPPPTQQADPYQDEQLYRDRVSDLIAAKDNQFSVTGRIPVDPAQLVLFFRAKSGITHSLDFPIDMSYDTPAPLDVLINACRPHQRSEYDTYASREGLFYPPNLPLTSSLEIANYPILDAIKNSLYPLLPAGEYLTVVKDGLDVIQAGSHIAAHSPALLRNDQRAGTIVITLPIRFRGGAMNVRDAAGRVEKFQGTGSKPGDIEWIAFRSDCDYEVEPVQKGCLITLSYGIYIKSFGPAASTIDTLVTPSDAFFDALSPILNMSRGRSIGFYLNHDYDVNPAEVTANSLVPQLKGADASVYAAFKLHKLAPELHWTAGGFIWAKEQTLEFFVDGEEQPQSNNPARNPRATPFGAPIGTRGAPQPARGAFGSYQGNPNDADVNAIRARVQSSGALSLDDAQITLLTDYKNPAAPVGRERVYFVSDNDLEKLVVNTLLVVYIP</sequence>
<name>A0A8H5BKD4_9AGAR</name>
<feature type="region of interest" description="Disordered" evidence="1">
    <location>
        <begin position="1"/>
        <end position="175"/>
    </location>
</feature>
<feature type="compositionally biased region" description="Low complexity" evidence="1">
    <location>
        <begin position="84"/>
        <end position="100"/>
    </location>
</feature>
<dbReference type="OrthoDB" id="3166447at2759"/>
<keyword evidence="3" id="KW-1185">Reference proteome</keyword>
<proteinExistence type="predicted"/>
<reference evidence="2 3" key="1">
    <citation type="journal article" date="2020" name="ISME J.">
        <title>Uncovering the hidden diversity of litter-decomposition mechanisms in mushroom-forming fungi.</title>
        <authorList>
            <person name="Floudas D."/>
            <person name="Bentzer J."/>
            <person name="Ahren D."/>
            <person name="Johansson T."/>
            <person name="Persson P."/>
            <person name="Tunlid A."/>
        </authorList>
    </citation>
    <scope>NUCLEOTIDE SEQUENCE [LARGE SCALE GENOMIC DNA]</scope>
    <source>
        <strain evidence="2 3">CBS 101986</strain>
    </source>
</reference>
<feature type="compositionally biased region" description="Low complexity" evidence="1">
    <location>
        <begin position="40"/>
        <end position="57"/>
    </location>
</feature>
<evidence type="ECO:0000256" key="1">
    <source>
        <dbReference type="SAM" id="MobiDB-lite"/>
    </source>
</evidence>
<evidence type="ECO:0000313" key="2">
    <source>
        <dbReference type="EMBL" id="KAF5324980.1"/>
    </source>
</evidence>
<dbReference type="Proteomes" id="UP000567179">
    <property type="component" value="Unassembled WGS sequence"/>
</dbReference>
<gene>
    <name evidence="2" type="ORF">D9619_010115</name>
</gene>
<accession>A0A8H5BKD4</accession>
<protein>
    <submittedName>
        <fullName evidence="2">Uncharacterized protein</fullName>
    </submittedName>
</protein>
<dbReference type="AlphaFoldDB" id="A0A8H5BKD4"/>
<organism evidence="2 3">
    <name type="scientific">Psilocybe cf. subviscida</name>
    <dbReference type="NCBI Taxonomy" id="2480587"/>
    <lineage>
        <taxon>Eukaryota</taxon>
        <taxon>Fungi</taxon>
        <taxon>Dikarya</taxon>
        <taxon>Basidiomycota</taxon>
        <taxon>Agaricomycotina</taxon>
        <taxon>Agaricomycetes</taxon>
        <taxon>Agaricomycetidae</taxon>
        <taxon>Agaricales</taxon>
        <taxon>Agaricineae</taxon>
        <taxon>Strophariaceae</taxon>
        <taxon>Psilocybe</taxon>
    </lineage>
</organism>
<evidence type="ECO:0000313" key="3">
    <source>
        <dbReference type="Proteomes" id="UP000567179"/>
    </source>
</evidence>
<comment type="caution">
    <text evidence="2">The sequence shown here is derived from an EMBL/GenBank/DDBJ whole genome shotgun (WGS) entry which is preliminary data.</text>
</comment>